<dbReference type="EMBL" id="FRFD01000011">
    <property type="protein sequence ID" value="SHO52629.1"/>
    <property type="molecule type" value="Genomic_DNA"/>
</dbReference>
<keyword evidence="4" id="KW-1185">Reference proteome</keyword>
<feature type="compositionally biased region" description="Basic and acidic residues" evidence="1">
    <location>
        <begin position="17"/>
        <end position="28"/>
    </location>
</feature>
<evidence type="ECO:0000313" key="4">
    <source>
        <dbReference type="Proteomes" id="UP000184612"/>
    </source>
</evidence>
<dbReference type="STRING" id="1121345.SAMN02745217_03753"/>
<feature type="transmembrane region" description="Helical" evidence="2">
    <location>
        <begin position="73"/>
        <end position="102"/>
    </location>
</feature>
<dbReference type="RefSeq" id="WP_073590386.1">
    <property type="nucleotide sequence ID" value="NZ_FRFD01000011.1"/>
</dbReference>
<evidence type="ECO:0000313" key="3">
    <source>
        <dbReference type="EMBL" id="SHO52629.1"/>
    </source>
</evidence>
<keyword evidence="2" id="KW-0812">Transmembrane</keyword>
<dbReference type="OrthoDB" id="9925384at2"/>
<keyword evidence="2" id="KW-0472">Membrane</keyword>
<accession>A0A1M7YJ50</accession>
<organism evidence="3 4">
    <name type="scientific">Anaerocolumna xylanovorans DSM 12503</name>
    <dbReference type="NCBI Taxonomy" id="1121345"/>
    <lineage>
        <taxon>Bacteria</taxon>
        <taxon>Bacillati</taxon>
        <taxon>Bacillota</taxon>
        <taxon>Clostridia</taxon>
        <taxon>Lachnospirales</taxon>
        <taxon>Lachnospiraceae</taxon>
        <taxon>Anaerocolumna</taxon>
    </lineage>
</organism>
<protein>
    <submittedName>
        <fullName evidence="3">Uncharacterized protein</fullName>
    </submittedName>
</protein>
<evidence type="ECO:0000256" key="1">
    <source>
        <dbReference type="SAM" id="MobiDB-lite"/>
    </source>
</evidence>
<feature type="compositionally biased region" description="Basic residues" evidence="1">
    <location>
        <begin position="54"/>
        <end position="63"/>
    </location>
</feature>
<reference evidence="3 4" key="1">
    <citation type="submission" date="2016-12" db="EMBL/GenBank/DDBJ databases">
        <authorList>
            <person name="Song W.-J."/>
            <person name="Kurnit D.M."/>
        </authorList>
    </citation>
    <scope>NUCLEOTIDE SEQUENCE [LARGE SCALE GENOMIC DNA]</scope>
    <source>
        <strain evidence="3 4">DSM 12503</strain>
    </source>
</reference>
<feature type="compositionally biased region" description="Basic and acidic residues" evidence="1">
    <location>
        <begin position="39"/>
        <end position="53"/>
    </location>
</feature>
<gene>
    <name evidence="3" type="ORF">SAMN02745217_03753</name>
</gene>
<keyword evidence="2" id="KW-1133">Transmembrane helix</keyword>
<proteinExistence type="predicted"/>
<name>A0A1M7YJ50_9FIRM</name>
<evidence type="ECO:0000256" key="2">
    <source>
        <dbReference type="SAM" id="Phobius"/>
    </source>
</evidence>
<dbReference type="AlphaFoldDB" id="A0A1M7YJ50"/>
<feature type="region of interest" description="Disordered" evidence="1">
    <location>
        <begin position="17"/>
        <end position="66"/>
    </location>
</feature>
<sequence length="103" mass="11978">MVFFQKKNDRAMNWLKEQNDKELEKPDDAAPYSPDEFSEDQKAENTADEDTIKEKHKSHKNNKKGMEIEKHDMSALTLAAFLVFMPIAILILGLFALISWLFF</sequence>
<dbReference type="Proteomes" id="UP000184612">
    <property type="component" value="Unassembled WGS sequence"/>
</dbReference>